<reference evidence="5" key="1">
    <citation type="journal article" date="2016" name="Nat. Commun.">
        <title>The Gonium pectorale genome demonstrates co-option of cell cycle regulation during the evolution of multicellularity.</title>
        <authorList>
            <person name="Hanschen E.R."/>
            <person name="Marriage T.N."/>
            <person name="Ferris P.J."/>
            <person name="Hamaji T."/>
            <person name="Toyoda A."/>
            <person name="Fujiyama A."/>
            <person name="Neme R."/>
            <person name="Noguchi H."/>
            <person name="Minakuchi Y."/>
            <person name="Suzuki M."/>
            <person name="Kawai-Toyooka H."/>
            <person name="Smith D.R."/>
            <person name="Sparks H."/>
            <person name="Anderson J."/>
            <person name="Bakaric R."/>
            <person name="Luria V."/>
            <person name="Karger A."/>
            <person name="Kirschner M.W."/>
            <person name="Durand P.M."/>
            <person name="Michod R.E."/>
            <person name="Nozaki H."/>
            <person name="Olson B.J."/>
        </authorList>
    </citation>
    <scope>NUCLEOTIDE SEQUENCE [LARGE SCALE GENOMIC DNA]</scope>
    <source>
        <strain evidence="5">NIES-2863</strain>
    </source>
</reference>
<comment type="caution">
    <text evidence="4">The sequence shown here is derived from an EMBL/GenBank/DDBJ whole genome shotgun (WGS) entry which is preliminary data.</text>
</comment>
<keyword evidence="5" id="KW-1185">Reference proteome</keyword>
<comment type="similarity">
    <text evidence="1">Belongs to the DENND6 family.</text>
</comment>
<dbReference type="Proteomes" id="UP000075714">
    <property type="component" value="Unassembled WGS sequence"/>
</dbReference>
<feature type="region of interest" description="Disordered" evidence="2">
    <location>
        <begin position="1"/>
        <end position="29"/>
    </location>
</feature>
<feature type="compositionally biased region" description="Low complexity" evidence="2">
    <location>
        <begin position="194"/>
        <end position="209"/>
    </location>
</feature>
<dbReference type="GO" id="GO:0005085">
    <property type="term" value="F:guanyl-nucleotide exchange factor activity"/>
    <property type="evidence" value="ECO:0007669"/>
    <property type="project" value="InterPro"/>
</dbReference>
<feature type="compositionally biased region" description="Polar residues" evidence="2">
    <location>
        <begin position="217"/>
        <end position="226"/>
    </location>
</feature>
<feature type="compositionally biased region" description="Polar residues" evidence="2">
    <location>
        <begin position="1"/>
        <end position="16"/>
    </location>
</feature>
<dbReference type="PANTHER" id="PTHR13677:SF0">
    <property type="entry name" value="LD41638P"/>
    <property type="match status" value="1"/>
</dbReference>
<dbReference type="PANTHER" id="PTHR13677">
    <property type="entry name" value="LD41638P"/>
    <property type="match status" value="1"/>
</dbReference>
<feature type="region of interest" description="Disordered" evidence="2">
    <location>
        <begin position="187"/>
        <end position="226"/>
    </location>
</feature>
<accession>A0A150G7X4</accession>
<organism evidence="4 5">
    <name type="scientific">Gonium pectorale</name>
    <name type="common">Green alga</name>
    <dbReference type="NCBI Taxonomy" id="33097"/>
    <lineage>
        <taxon>Eukaryota</taxon>
        <taxon>Viridiplantae</taxon>
        <taxon>Chlorophyta</taxon>
        <taxon>core chlorophytes</taxon>
        <taxon>Chlorophyceae</taxon>
        <taxon>CS clade</taxon>
        <taxon>Chlamydomonadales</taxon>
        <taxon>Volvocaceae</taxon>
        <taxon>Gonium</taxon>
    </lineage>
</organism>
<feature type="compositionally biased region" description="Gly residues" evidence="2">
    <location>
        <begin position="558"/>
        <end position="570"/>
    </location>
</feature>
<dbReference type="GO" id="GO:0055037">
    <property type="term" value="C:recycling endosome"/>
    <property type="evidence" value="ECO:0007669"/>
    <property type="project" value="TreeGrafter"/>
</dbReference>
<dbReference type="OrthoDB" id="10265409at2759"/>
<dbReference type="InterPro" id="IPR024224">
    <property type="entry name" value="DENND6"/>
</dbReference>
<evidence type="ECO:0000259" key="3">
    <source>
        <dbReference type="PROSITE" id="PS50211"/>
    </source>
</evidence>
<sequence>MSSGTVGNQEACASNVNGGGAGSPEANEGGQLKALTGEERFLYGFVFCRQRQDASLRRGGEQLSVVVLSEHPLSSALQPLAAVTGHTYFGAPGDAALRQVYDEVCRWPAPVAGHQLQLPVGYTALSARLPAWETLPHPSAITAQEQYGSNVALSMRGASSSRLNVASAASSRRSLLLDEQRASSIPLGSSLRNSSAGGLASQGAAQALSPRGEPATSPFTSTGGQQVPSRAASYAANVDDLFAAGTSNGGMRASGPVDVYTPLSGHLPRLWALWEMTLLGRAIMLVAPSPGETAAGVAALLALTAPLPYAPDFRPYYCIHDAAFSRMAAGQLPGPETRDVPTLIGVTNLYFVRALPHWPNVLSVGKREGAPAAMQPAPGSLAAAANMFSANAAVQALRQRTQGASVLLSGHTEALWASYKPLCRPDQALLGKLLVPKPGDVKSKVARIAFVNSDTIRRHFAELTAAFLSPFGRYFEADAEGRVPGWNSEEFLFGLRAGEVALPQQLLDRVGSPAAAVELYARFASCLNFAAWFAARRRHLAHLIAPQPRAGPRTNDGGKAGGGLRDGGGTSDPAGAAEGEGEGEEGGISSWFHSAAKHLDEVKVIGMYFSVEQQLMDAQAEAASPDAPDEAQATVSRLQRELTLLFFGGAMPEELQLTCVSSPARRELLTSLPLSASQAARVQQLIEMLQGGGK</sequence>
<name>A0A150G7X4_GONPE</name>
<evidence type="ECO:0000256" key="1">
    <source>
        <dbReference type="ARBA" id="ARBA00007159"/>
    </source>
</evidence>
<evidence type="ECO:0000256" key="2">
    <source>
        <dbReference type="SAM" id="MobiDB-lite"/>
    </source>
</evidence>
<dbReference type="InterPro" id="IPR037516">
    <property type="entry name" value="Tripartite_DENN"/>
</dbReference>
<evidence type="ECO:0000313" key="4">
    <source>
        <dbReference type="EMBL" id="KXZ45966.1"/>
    </source>
</evidence>
<protein>
    <recommendedName>
        <fullName evidence="3">UDENN domain-containing protein</fullName>
    </recommendedName>
</protein>
<dbReference type="AlphaFoldDB" id="A0A150G7X4"/>
<dbReference type="EMBL" id="LSYV01000050">
    <property type="protein sequence ID" value="KXZ45966.1"/>
    <property type="molecule type" value="Genomic_DNA"/>
</dbReference>
<evidence type="ECO:0000313" key="5">
    <source>
        <dbReference type="Proteomes" id="UP000075714"/>
    </source>
</evidence>
<gene>
    <name evidence="4" type="ORF">GPECTOR_49g550</name>
</gene>
<proteinExistence type="inferred from homology"/>
<feature type="region of interest" description="Disordered" evidence="2">
    <location>
        <begin position="545"/>
        <end position="588"/>
    </location>
</feature>
<feature type="domain" description="UDENN" evidence="3">
    <location>
        <begin position="1"/>
        <end position="534"/>
    </location>
</feature>
<dbReference type="PROSITE" id="PS50211">
    <property type="entry name" value="DENN"/>
    <property type="match status" value="1"/>
</dbReference>